<evidence type="ECO:0000256" key="12">
    <source>
        <dbReference type="PIRNR" id="PIRNR002764"/>
    </source>
</evidence>
<sequence>MSAQQALDPPLPAADPSLVRAFLAILSRDLRLILRHGSEAATAVAFFLLATLLFPFGLGPEPELLARIAAGILWVVALLASLIALDRLFAEDYQDGSLEQLALAPLPMPLVVLAKLAAHWLATGLPLVILAPILALMLRMDPAGLPALIGSLLLGTPCLSLIGAVGAALVLGARRGALLLPLLILPLYIPVLIFGTAAVDAALSGLSAAPHLQLLGAILLISLGVGPFAASAAAKQALS</sequence>
<name>A0A5J6MYI1_9PROT</name>
<dbReference type="PRINTS" id="PR01414">
    <property type="entry name" value="CCMBBIOGNSIS"/>
</dbReference>
<feature type="transmembrane region" description="Helical" evidence="13">
    <location>
        <begin position="40"/>
        <end position="58"/>
    </location>
</feature>
<organism evidence="14 15">
    <name type="scientific">Hypericibacter terrae</name>
    <dbReference type="NCBI Taxonomy" id="2602015"/>
    <lineage>
        <taxon>Bacteria</taxon>
        <taxon>Pseudomonadati</taxon>
        <taxon>Pseudomonadota</taxon>
        <taxon>Alphaproteobacteria</taxon>
        <taxon>Rhodospirillales</taxon>
        <taxon>Dongiaceae</taxon>
        <taxon>Hypericibacter</taxon>
    </lineage>
</organism>
<evidence type="ECO:0000256" key="9">
    <source>
        <dbReference type="ARBA" id="ARBA00022748"/>
    </source>
</evidence>
<dbReference type="EMBL" id="CP042906">
    <property type="protein sequence ID" value="QEX19716.1"/>
    <property type="molecule type" value="Genomic_DNA"/>
</dbReference>
<dbReference type="GO" id="GO:0005886">
    <property type="term" value="C:plasma membrane"/>
    <property type="evidence" value="ECO:0007669"/>
    <property type="project" value="UniProtKB-SubCell"/>
</dbReference>
<dbReference type="PANTHER" id="PTHR30070:SF1">
    <property type="entry name" value="CYTOCHROME C BIOGENESIS B-RELATED"/>
    <property type="match status" value="1"/>
</dbReference>
<feature type="transmembrane region" description="Helical" evidence="13">
    <location>
        <begin position="64"/>
        <end position="89"/>
    </location>
</feature>
<evidence type="ECO:0000256" key="4">
    <source>
        <dbReference type="ARBA" id="ARBA00016452"/>
    </source>
</evidence>
<evidence type="ECO:0000313" key="14">
    <source>
        <dbReference type="EMBL" id="QEX19716.1"/>
    </source>
</evidence>
<keyword evidence="15" id="KW-1185">Reference proteome</keyword>
<keyword evidence="5 12" id="KW-0813">Transport</keyword>
<dbReference type="GO" id="GO:1903607">
    <property type="term" value="P:cytochrome c biosynthetic process"/>
    <property type="evidence" value="ECO:0007669"/>
    <property type="project" value="TreeGrafter"/>
</dbReference>
<dbReference type="InterPro" id="IPR003544">
    <property type="entry name" value="Cyt_c_biogenesis_CcmB"/>
</dbReference>
<proteinExistence type="inferred from homology"/>
<feature type="transmembrane region" description="Helical" evidence="13">
    <location>
        <begin position="110"/>
        <end position="135"/>
    </location>
</feature>
<dbReference type="Pfam" id="PF03379">
    <property type="entry name" value="CcmB"/>
    <property type="match status" value="1"/>
</dbReference>
<comment type="function">
    <text evidence="1 12">Required for the export of heme to the periplasm for the biogenesis of c-type cytochromes.</text>
</comment>
<evidence type="ECO:0000256" key="11">
    <source>
        <dbReference type="ARBA" id="ARBA00023136"/>
    </source>
</evidence>
<evidence type="ECO:0000313" key="15">
    <source>
        <dbReference type="Proteomes" id="UP000326202"/>
    </source>
</evidence>
<evidence type="ECO:0000256" key="3">
    <source>
        <dbReference type="ARBA" id="ARBA00010544"/>
    </source>
</evidence>
<keyword evidence="8 13" id="KW-0812">Transmembrane</keyword>
<evidence type="ECO:0000256" key="13">
    <source>
        <dbReference type="SAM" id="Phobius"/>
    </source>
</evidence>
<dbReference type="InterPro" id="IPR026031">
    <property type="entry name" value="Cyt_c_CcmB_bac"/>
</dbReference>
<protein>
    <recommendedName>
        <fullName evidence="4 12">Heme exporter protein B</fullName>
    </recommendedName>
</protein>
<dbReference type="NCBIfam" id="TIGR01190">
    <property type="entry name" value="ccmB"/>
    <property type="match status" value="1"/>
</dbReference>
<keyword evidence="6 12" id="KW-1003">Cell membrane</keyword>
<feature type="transmembrane region" description="Helical" evidence="13">
    <location>
        <begin position="211"/>
        <end position="234"/>
    </location>
</feature>
<comment type="subcellular location">
    <subcellularLocation>
        <location evidence="2">Cell inner membrane</location>
        <topology evidence="2">Multi-pass membrane protein</topology>
    </subcellularLocation>
</comment>
<evidence type="ECO:0000256" key="8">
    <source>
        <dbReference type="ARBA" id="ARBA00022692"/>
    </source>
</evidence>
<evidence type="ECO:0000256" key="5">
    <source>
        <dbReference type="ARBA" id="ARBA00022448"/>
    </source>
</evidence>
<evidence type="ECO:0000256" key="2">
    <source>
        <dbReference type="ARBA" id="ARBA00004429"/>
    </source>
</evidence>
<evidence type="ECO:0000256" key="1">
    <source>
        <dbReference type="ARBA" id="ARBA00002442"/>
    </source>
</evidence>
<evidence type="ECO:0000256" key="7">
    <source>
        <dbReference type="ARBA" id="ARBA00022519"/>
    </source>
</evidence>
<gene>
    <name evidence="14" type="ORF">FRZ44_50310</name>
</gene>
<keyword evidence="7 12" id="KW-0997">Cell inner membrane</keyword>
<keyword evidence="10 13" id="KW-1133">Transmembrane helix</keyword>
<dbReference type="GO" id="GO:0017004">
    <property type="term" value="P:cytochrome complex assembly"/>
    <property type="evidence" value="ECO:0007669"/>
    <property type="project" value="UniProtKB-KW"/>
</dbReference>
<dbReference type="PIRSF" id="PIRSF002764">
    <property type="entry name" value="CcmB"/>
    <property type="match status" value="1"/>
</dbReference>
<dbReference type="Proteomes" id="UP000326202">
    <property type="component" value="Chromosome"/>
</dbReference>
<accession>A0A5J6MYI1</accession>
<feature type="transmembrane region" description="Helical" evidence="13">
    <location>
        <begin position="147"/>
        <end position="171"/>
    </location>
</feature>
<dbReference type="PANTHER" id="PTHR30070">
    <property type="entry name" value="HEME EXPORTER PROTEIN B"/>
    <property type="match status" value="1"/>
</dbReference>
<keyword evidence="9 12" id="KW-0201">Cytochrome c-type biogenesis</keyword>
<feature type="transmembrane region" description="Helical" evidence="13">
    <location>
        <begin position="178"/>
        <end position="199"/>
    </location>
</feature>
<dbReference type="KEGG" id="htq:FRZ44_50310"/>
<reference evidence="14 15" key="1">
    <citation type="submission" date="2019-08" db="EMBL/GenBank/DDBJ databases">
        <title>Hyperibacter terrae gen. nov., sp. nov. and Hyperibacter viscosus sp. nov., two new members in the family Rhodospirillaceae isolated from the rhizosphere of Hypericum perforatum.</title>
        <authorList>
            <person name="Noviana Z."/>
        </authorList>
    </citation>
    <scope>NUCLEOTIDE SEQUENCE [LARGE SCALE GENOMIC DNA]</scope>
    <source>
        <strain evidence="14 15">R5913</strain>
    </source>
</reference>
<evidence type="ECO:0000256" key="10">
    <source>
        <dbReference type="ARBA" id="ARBA00022989"/>
    </source>
</evidence>
<comment type="similarity">
    <text evidence="3 12">Belongs to the CcmB/CycW/HelB family.</text>
</comment>
<dbReference type="GO" id="GO:0015232">
    <property type="term" value="F:heme transmembrane transporter activity"/>
    <property type="evidence" value="ECO:0007669"/>
    <property type="project" value="InterPro"/>
</dbReference>
<dbReference type="AlphaFoldDB" id="A0A5J6MYI1"/>
<evidence type="ECO:0000256" key="6">
    <source>
        <dbReference type="ARBA" id="ARBA00022475"/>
    </source>
</evidence>
<keyword evidence="11 12" id="KW-0472">Membrane</keyword>